<dbReference type="InterPro" id="IPR036102">
    <property type="entry name" value="OsmC/Ohrsf"/>
</dbReference>
<dbReference type="Proteomes" id="UP000245667">
    <property type="component" value="Unassembled WGS sequence"/>
</dbReference>
<gene>
    <name evidence="1" type="ORF">HZY62_18600</name>
    <name evidence="2" type="ORF">LX92_03986</name>
</gene>
<accession>A0A316DT72</accession>
<dbReference type="Pfam" id="PF02566">
    <property type="entry name" value="OsmC"/>
    <property type="match status" value="1"/>
</dbReference>
<dbReference type="Gene3D" id="3.30.300.20">
    <property type="match status" value="1"/>
</dbReference>
<evidence type="ECO:0000313" key="3">
    <source>
        <dbReference type="Proteomes" id="UP000245667"/>
    </source>
</evidence>
<comment type="caution">
    <text evidence="2">The sequence shown here is derived from an EMBL/GenBank/DDBJ whole genome shotgun (WGS) entry which is preliminary data.</text>
</comment>
<reference evidence="1 4" key="2">
    <citation type="submission" date="2020-07" db="EMBL/GenBank/DDBJ databases">
        <title>The draft genome sequence of Maribacter polysiphoniae KCTC 22021.</title>
        <authorList>
            <person name="Mu L."/>
        </authorList>
    </citation>
    <scope>NUCLEOTIDE SEQUENCE [LARGE SCALE GENOMIC DNA]</scope>
    <source>
        <strain evidence="1 4">KCTC 22021</strain>
    </source>
</reference>
<sequence length="135" mass="15103">MNYQIKASSISDQDAVLHIKQSDIDFGTTPKTAEILPNPAEMFLGAFAACMLKNVERFSEMLKFTYTKADLEVNAVRLDKPPRLDSINYTLKIHSSDKNLNTDLLKKNIEKFGTIYNTVKLSCAISGTIITIENV</sequence>
<dbReference type="InterPro" id="IPR003718">
    <property type="entry name" value="OsmC/Ohr_fam"/>
</dbReference>
<dbReference type="InterPro" id="IPR015946">
    <property type="entry name" value="KH_dom-like_a/b"/>
</dbReference>
<evidence type="ECO:0000313" key="2">
    <source>
        <dbReference type="EMBL" id="PWK21185.1"/>
    </source>
</evidence>
<protein>
    <submittedName>
        <fullName evidence="1">OsmC family protein</fullName>
    </submittedName>
    <submittedName>
        <fullName evidence="2">Putative OsmC-like protein</fullName>
    </submittedName>
</protein>
<dbReference type="OrthoDB" id="9781312at2"/>
<dbReference type="AlphaFoldDB" id="A0A316DT72"/>
<evidence type="ECO:0000313" key="1">
    <source>
        <dbReference type="EMBL" id="MBD1262613.1"/>
    </source>
</evidence>
<keyword evidence="4" id="KW-1185">Reference proteome</keyword>
<dbReference type="Proteomes" id="UP000651837">
    <property type="component" value="Unassembled WGS sequence"/>
</dbReference>
<proteinExistence type="predicted"/>
<dbReference type="RefSeq" id="WP_109654325.1">
    <property type="nucleotide sequence ID" value="NZ_JACWLN010000012.1"/>
</dbReference>
<evidence type="ECO:0000313" key="4">
    <source>
        <dbReference type="Proteomes" id="UP000651837"/>
    </source>
</evidence>
<dbReference type="EMBL" id="JACWLN010000012">
    <property type="protein sequence ID" value="MBD1262613.1"/>
    <property type="molecule type" value="Genomic_DNA"/>
</dbReference>
<organism evidence="2 3">
    <name type="scientific">Maribacter polysiphoniae</name>
    <dbReference type="NCBI Taxonomy" id="429344"/>
    <lineage>
        <taxon>Bacteria</taxon>
        <taxon>Pseudomonadati</taxon>
        <taxon>Bacteroidota</taxon>
        <taxon>Flavobacteriia</taxon>
        <taxon>Flavobacteriales</taxon>
        <taxon>Flavobacteriaceae</taxon>
        <taxon>Maribacter</taxon>
    </lineage>
</organism>
<reference evidence="2 3" key="1">
    <citation type="submission" date="2018-05" db="EMBL/GenBank/DDBJ databases">
        <title>Genomic Encyclopedia of Archaeal and Bacterial Type Strains, Phase II (KMG-II): from individual species to whole genera.</title>
        <authorList>
            <person name="Goeker M."/>
        </authorList>
    </citation>
    <scope>NUCLEOTIDE SEQUENCE [LARGE SCALE GENOMIC DNA]</scope>
    <source>
        <strain evidence="2 3">DSM 23514</strain>
    </source>
</reference>
<name>A0A316DT72_9FLAO</name>
<dbReference type="EMBL" id="QGGQ01000013">
    <property type="protein sequence ID" value="PWK21185.1"/>
    <property type="molecule type" value="Genomic_DNA"/>
</dbReference>
<dbReference type="SUPFAM" id="SSF82784">
    <property type="entry name" value="OsmC-like"/>
    <property type="match status" value="1"/>
</dbReference>